<comment type="caution">
    <text evidence="3">The sequence shown here is derived from an EMBL/GenBank/DDBJ whole genome shotgun (WGS) entry which is preliminary data.</text>
</comment>
<dbReference type="Proteomes" id="UP000287651">
    <property type="component" value="Unassembled WGS sequence"/>
</dbReference>
<evidence type="ECO:0000256" key="1">
    <source>
        <dbReference type="SAM" id="SignalP"/>
    </source>
</evidence>
<dbReference type="AlphaFoldDB" id="A0A427B030"/>
<dbReference type="SMART" id="SM01057">
    <property type="entry name" value="Carb_anhydrase"/>
    <property type="match status" value="1"/>
</dbReference>
<dbReference type="Gene3D" id="3.10.200.10">
    <property type="entry name" value="Alpha carbonic anhydrase"/>
    <property type="match status" value="2"/>
</dbReference>
<sequence length="132" mass="14371">MAARRAPLALGVASLLLVAYASAHGTGAIGPDKWGSLCPDYELCSKGKHQSPINIVNDDVVYDPKLEPLQRDYAATNATLVDNGFNIAVREMTAEQLAELKAPLHEEYYNNSRPTQPLNGRTVLLYDESNAD</sequence>
<name>A0A427B030_ENSVE</name>
<feature type="domain" description="Alpha-carbonic anhydrase" evidence="2">
    <location>
        <begin position="18"/>
        <end position="132"/>
    </location>
</feature>
<dbReference type="PANTHER" id="PTHR18952">
    <property type="entry name" value="CARBONIC ANHYDRASE"/>
    <property type="match status" value="1"/>
</dbReference>
<dbReference type="SUPFAM" id="SSF51069">
    <property type="entry name" value="Carbonic anhydrase"/>
    <property type="match status" value="2"/>
</dbReference>
<evidence type="ECO:0000313" key="4">
    <source>
        <dbReference type="Proteomes" id="UP000287651"/>
    </source>
</evidence>
<dbReference type="InterPro" id="IPR023561">
    <property type="entry name" value="Carbonic_anhydrase_a-class"/>
</dbReference>
<reference evidence="3 4" key="1">
    <citation type="journal article" date="2014" name="Agronomy (Basel)">
        <title>A Draft Genome Sequence for Ensete ventricosum, the Drought-Tolerant Tree Against Hunger.</title>
        <authorList>
            <person name="Harrison J."/>
            <person name="Moore K.A."/>
            <person name="Paszkiewicz K."/>
            <person name="Jones T."/>
            <person name="Grant M."/>
            <person name="Ambacheew D."/>
            <person name="Muzemil S."/>
            <person name="Studholme D.J."/>
        </authorList>
    </citation>
    <scope>NUCLEOTIDE SEQUENCE [LARGE SCALE GENOMIC DNA]</scope>
</reference>
<dbReference type="GO" id="GO:0008270">
    <property type="term" value="F:zinc ion binding"/>
    <property type="evidence" value="ECO:0007669"/>
    <property type="project" value="InterPro"/>
</dbReference>
<feature type="chain" id="PRO_5019550802" description="Alpha-carbonic anhydrase domain-containing protein" evidence="1">
    <location>
        <begin position="24"/>
        <end position="132"/>
    </location>
</feature>
<dbReference type="InterPro" id="IPR036398">
    <property type="entry name" value="CA_dom_sf"/>
</dbReference>
<dbReference type="EMBL" id="AMZH03000837">
    <property type="protein sequence ID" value="RRT81737.1"/>
    <property type="molecule type" value="Genomic_DNA"/>
</dbReference>
<evidence type="ECO:0000313" key="3">
    <source>
        <dbReference type="EMBL" id="RRT81737.1"/>
    </source>
</evidence>
<dbReference type="PROSITE" id="PS51144">
    <property type="entry name" value="ALPHA_CA_2"/>
    <property type="match status" value="1"/>
</dbReference>
<protein>
    <recommendedName>
        <fullName evidence="2">Alpha-carbonic anhydrase domain-containing protein</fullName>
    </recommendedName>
</protein>
<dbReference type="GO" id="GO:0006730">
    <property type="term" value="P:one-carbon metabolic process"/>
    <property type="evidence" value="ECO:0007669"/>
    <property type="project" value="TreeGrafter"/>
</dbReference>
<dbReference type="GO" id="GO:0004089">
    <property type="term" value="F:carbonate dehydratase activity"/>
    <property type="evidence" value="ECO:0007669"/>
    <property type="project" value="InterPro"/>
</dbReference>
<gene>
    <name evidence="3" type="ORF">B296_00014226</name>
</gene>
<dbReference type="InterPro" id="IPR001148">
    <property type="entry name" value="CA_dom"/>
</dbReference>
<dbReference type="PANTHER" id="PTHR18952:SF236">
    <property type="entry name" value="ALPHA CARBONIC ANHYDRASE 1, CHLOROPLASTIC"/>
    <property type="match status" value="1"/>
</dbReference>
<dbReference type="Pfam" id="PF00194">
    <property type="entry name" value="Carb_anhydrase"/>
    <property type="match status" value="1"/>
</dbReference>
<keyword evidence="1" id="KW-0732">Signal</keyword>
<evidence type="ECO:0000259" key="2">
    <source>
        <dbReference type="PROSITE" id="PS51144"/>
    </source>
</evidence>
<organism evidence="3 4">
    <name type="scientific">Ensete ventricosum</name>
    <name type="common">Abyssinian banana</name>
    <name type="synonym">Musa ensete</name>
    <dbReference type="NCBI Taxonomy" id="4639"/>
    <lineage>
        <taxon>Eukaryota</taxon>
        <taxon>Viridiplantae</taxon>
        <taxon>Streptophyta</taxon>
        <taxon>Embryophyta</taxon>
        <taxon>Tracheophyta</taxon>
        <taxon>Spermatophyta</taxon>
        <taxon>Magnoliopsida</taxon>
        <taxon>Liliopsida</taxon>
        <taxon>Zingiberales</taxon>
        <taxon>Musaceae</taxon>
        <taxon>Ensete</taxon>
    </lineage>
</organism>
<feature type="signal peptide" evidence="1">
    <location>
        <begin position="1"/>
        <end position="23"/>
    </location>
</feature>
<proteinExistence type="predicted"/>
<accession>A0A427B030</accession>